<keyword evidence="7 11" id="KW-0472">Membrane</keyword>
<keyword evidence="15" id="KW-0282">Flagellum</keyword>
<keyword evidence="15" id="KW-0969">Cilium</keyword>
<dbReference type="GO" id="GO:0009431">
    <property type="term" value="C:bacterial-type flagellum basal body, MS ring"/>
    <property type="evidence" value="ECO:0007669"/>
    <property type="project" value="InterPro"/>
</dbReference>
<dbReference type="InterPro" id="IPR045851">
    <property type="entry name" value="AMP-bd_C_sf"/>
</dbReference>
<feature type="domain" description="Flagellar M-ring C-terminal" evidence="13">
    <location>
        <begin position="267"/>
        <end position="432"/>
    </location>
</feature>
<feature type="compositionally biased region" description="Polar residues" evidence="10">
    <location>
        <begin position="339"/>
        <end position="372"/>
    </location>
</feature>
<dbReference type="OrthoDB" id="9807026at2"/>
<evidence type="ECO:0000313" key="15">
    <source>
        <dbReference type="EMBL" id="KPP95538.1"/>
    </source>
</evidence>
<dbReference type="PRINTS" id="PR01009">
    <property type="entry name" value="FLGMRINGFLIF"/>
</dbReference>
<evidence type="ECO:0000256" key="3">
    <source>
        <dbReference type="ARBA" id="ARBA00007971"/>
    </source>
</evidence>
<evidence type="ECO:0000256" key="4">
    <source>
        <dbReference type="ARBA" id="ARBA00022475"/>
    </source>
</evidence>
<comment type="similarity">
    <text evidence="3 9">Belongs to the FliF family.</text>
</comment>
<dbReference type="Proteomes" id="UP000182045">
    <property type="component" value="Unassembled WGS sequence"/>
</dbReference>
<evidence type="ECO:0000256" key="9">
    <source>
        <dbReference type="PIRNR" id="PIRNR004862"/>
    </source>
</evidence>
<dbReference type="EMBL" id="FBYC01000004">
    <property type="protein sequence ID" value="CUX82125.1"/>
    <property type="molecule type" value="Genomic_DNA"/>
</dbReference>
<evidence type="ECO:0000256" key="11">
    <source>
        <dbReference type="SAM" id="Phobius"/>
    </source>
</evidence>
<keyword evidence="4" id="KW-1003">Cell membrane</keyword>
<comment type="function">
    <text evidence="9">The M ring may be actively involved in energy transduction.</text>
</comment>
<keyword evidence="6 11" id="KW-1133">Transmembrane helix</keyword>
<evidence type="ECO:0000256" key="5">
    <source>
        <dbReference type="ARBA" id="ARBA00022692"/>
    </source>
</evidence>
<gene>
    <name evidence="15" type="primary">fliF</name>
    <name evidence="14" type="ORF">Ga0058931_2182</name>
    <name evidence="15" type="ORF">HLUCCA05_02455</name>
</gene>
<dbReference type="GO" id="GO:0005886">
    <property type="term" value="C:plasma membrane"/>
    <property type="evidence" value="ECO:0007669"/>
    <property type="project" value="UniProtKB-SubCell"/>
</dbReference>
<dbReference type="GO" id="GO:0071973">
    <property type="term" value="P:bacterial-type flagellum-dependent cell motility"/>
    <property type="evidence" value="ECO:0007669"/>
    <property type="project" value="InterPro"/>
</dbReference>
<dbReference type="NCBIfam" id="TIGR00206">
    <property type="entry name" value="fliF"/>
    <property type="match status" value="1"/>
</dbReference>
<feature type="region of interest" description="Disordered" evidence="10">
    <location>
        <begin position="291"/>
        <end position="373"/>
    </location>
</feature>
<evidence type="ECO:0000313" key="14">
    <source>
        <dbReference type="EMBL" id="CUX82125.1"/>
    </source>
</evidence>
<dbReference type="RefSeq" id="WP_072246356.1">
    <property type="nucleotide sequence ID" value="NZ_FBYC01000004.1"/>
</dbReference>
<name>A0A0P7Z1J4_9RHOB</name>
<feature type="domain" description="Flagellar M-ring N-terminal" evidence="12">
    <location>
        <begin position="65"/>
        <end position="234"/>
    </location>
</feature>
<keyword evidence="8 9" id="KW-0975">Bacterial flagellum</keyword>
<dbReference type="Pfam" id="PF08345">
    <property type="entry name" value="YscJ_FliF_C"/>
    <property type="match status" value="1"/>
</dbReference>
<evidence type="ECO:0000313" key="16">
    <source>
        <dbReference type="Proteomes" id="UP000050413"/>
    </source>
</evidence>
<evidence type="ECO:0000259" key="12">
    <source>
        <dbReference type="Pfam" id="PF01514"/>
    </source>
</evidence>
<accession>A0A0P7Z1J4</accession>
<evidence type="ECO:0000256" key="1">
    <source>
        <dbReference type="ARBA" id="ARBA00004117"/>
    </source>
</evidence>
<comment type="subcellular location">
    <subcellularLocation>
        <location evidence="1 9">Bacterial flagellum basal body</location>
    </subcellularLocation>
    <subcellularLocation>
        <location evidence="2">Cell membrane</location>
        <topology evidence="2">Multi-pass membrane protein</topology>
    </subcellularLocation>
</comment>
<dbReference type="AlphaFoldDB" id="A0A0P7Z1J4"/>
<dbReference type="InterPro" id="IPR000067">
    <property type="entry name" value="FlgMring_FliF"/>
</dbReference>
<proteinExistence type="inferred from homology"/>
<dbReference type="Pfam" id="PF01514">
    <property type="entry name" value="YscJ_FliF"/>
    <property type="match status" value="1"/>
</dbReference>
<organism evidence="15 16">
    <name type="scientific">Roseibaca calidilacus</name>
    <dbReference type="NCBI Taxonomy" id="1666912"/>
    <lineage>
        <taxon>Bacteria</taxon>
        <taxon>Pseudomonadati</taxon>
        <taxon>Pseudomonadota</taxon>
        <taxon>Alphaproteobacteria</taxon>
        <taxon>Rhodobacterales</taxon>
        <taxon>Paracoccaceae</taxon>
        <taxon>Roseinatronobacter</taxon>
    </lineage>
</organism>
<evidence type="ECO:0000313" key="17">
    <source>
        <dbReference type="Proteomes" id="UP000182045"/>
    </source>
</evidence>
<keyword evidence="15" id="KW-0966">Cell projection</keyword>
<evidence type="ECO:0000256" key="8">
    <source>
        <dbReference type="ARBA" id="ARBA00023143"/>
    </source>
</evidence>
<feature type="transmembrane region" description="Helical" evidence="11">
    <location>
        <begin position="39"/>
        <end position="59"/>
    </location>
</feature>
<keyword evidence="5 11" id="KW-0812">Transmembrane</keyword>
<dbReference type="GO" id="GO:0003774">
    <property type="term" value="F:cytoskeletal motor activity"/>
    <property type="evidence" value="ECO:0007669"/>
    <property type="project" value="InterPro"/>
</dbReference>
<evidence type="ECO:0000256" key="10">
    <source>
        <dbReference type="SAM" id="MobiDB-lite"/>
    </source>
</evidence>
<keyword evidence="17" id="KW-1185">Reference proteome</keyword>
<feature type="transmembrane region" description="Helical" evidence="11">
    <location>
        <begin position="456"/>
        <end position="474"/>
    </location>
</feature>
<evidence type="ECO:0000256" key="6">
    <source>
        <dbReference type="ARBA" id="ARBA00022989"/>
    </source>
</evidence>
<dbReference type="Proteomes" id="UP000050413">
    <property type="component" value="Unassembled WGS sequence"/>
</dbReference>
<dbReference type="InterPro" id="IPR043427">
    <property type="entry name" value="YscJ/FliF"/>
</dbReference>
<reference evidence="15 16" key="1">
    <citation type="submission" date="2015-09" db="EMBL/GenBank/DDBJ databases">
        <title>Identification and resolution of microdiversity through metagenomic sequencing of parallel consortia.</title>
        <authorList>
            <person name="Nelson W.C."/>
            <person name="Romine M.F."/>
            <person name="Lindemann S.R."/>
        </authorList>
    </citation>
    <scope>NUCLEOTIDE SEQUENCE [LARGE SCALE GENOMIC DNA]</scope>
    <source>
        <strain evidence="15">HL-91</strain>
    </source>
</reference>
<dbReference type="STRING" id="1666912.Ga0058931_2182"/>
<dbReference type="PANTHER" id="PTHR30046">
    <property type="entry name" value="FLAGELLAR M-RING PROTEIN"/>
    <property type="match status" value="1"/>
</dbReference>
<dbReference type="PIRSF" id="PIRSF004862">
    <property type="entry name" value="FliF"/>
    <property type="match status" value="1"/>
</dbReference>
<sequence>MAISPSPVSGGAQSGLMARAQGVPAAMSRFAAQPALRRALPSLVILAAAGLALLAWLVWRDAPRSALYPGLPEAEKARVVEALSAAGVDARVDQTTGEVTVPTAEYHRARLSLASQGLPQAVPDGQQALSDIPLGASRSLENARLRQSQEMDLARSIAEIGSVQAARVHLAWPERSAFLRDNHPPRASVFVTMLQGRVLDAGQVEAIVHLVSSSVPGLARADVSVVDQTGRLLSRVDDGDGAQMAERHLRHRVELETLLRRRIEALLIPVVGFGNLSVEVTAEMDFTRRDIREERVDPEGNALRSEQLSESLTRDPAAGGIPGAVTNTPPQEADLAEAPTTQTAQADPRNQSSSTTRNFEVSRTVSSTQPETGQVERLSAAIVIRAPDLADPAADAAQAQAELVQSLQPLVESAIAYNAARGDSVTILVRPFAMPATTEAAPTGAALPYAQHLPDILRALVVIVVVAVVGLGILRPLLQRRLNAIENGVPGAEYGPGMIEVAEGDTLEDVEEKLNQRHRDLAQSVLGRNASRADKQAVLQKLAKDDPARVASVIHRMIQPELETTG</sequence>
<dbReference type="PANTHER" id="PTHR30046:SF0">
    <property type="entry name" value="FLAGELLAR M-RING PROTEIN"/>
    <property type="match status" value="1"/>
</dbReference>
<dbReference type="EMBL" id="LJSG01000002">
    <property type="protein sequence ID" value="KPP95538.1"/>
    <property type="molecule type" value="Genomic_DNA"/>
</dbReference>
<evidence type="ECO:0000256" key="7">
    <source>
        <dbReference type="ARBA" id="ARBA00023136"/>
    </source>
</evidence>
<comment type="caution">
    <text evidence="15">The sequence shown here is derived from an EMBL/GenBank/DDBJ whole genome shotgun (WGS) entry which is preliminary data.</text>
</comment>
<dbReference type="InterPro" id="IPR006182">
    <property type="entry name" value="FliF_N_dom"/>
</dbReference>
<dbReference type="Gene3D" id="3.30.300.30">
    <property type="match status" value="1"/>
</dbReference>
<dbReference type="PATRIC" id="fig|1666912.4.peg.1642"/>
<protein>
    <recommendedName>
        <fullName evidence="9">Flagellar M-ring protein</fullName>
    </recommendedName>
</protein>
<reference evidence="14 17" key="2">
    <citation type="submission" date="2016-01" db="EMBL/GenBank/DDBJ databases">
        <authorList>
            <person name="Varghese N."/>
        </authorList>
    </citation>
    <scope>NUCLEOTIDE SEQUENCE [LARGE SCALE GENOMIC DNA]</scope>
    <source>
        <strain evidence="14 17">HL-91</strain>
    </source>
</reference>
<evidence type="ECO:0000256" key="2">
    <source>
        <dbReference type="ARBA" id="ARBA00004651"/>
    </source>
</evidence>
<dbReference type="InterPro" id="IPR013556">
    <property type="entry name" value="Flag_M-ring_C"/>
</dbReference>
<evidence type="ECO:0000259" key="13">
    <source>
        <dbReference type="Pfam" id="PF08345"/>
    </source>
</evidence>